<dbReference type="Gene3D" id="3.40.50.450">
    <property type="match status" value="1"/>
</dbReference>
<dbReference type="InterPro" id="IPR035966">
    <property type="entry name" value="PKF_sf"/>
</dbReference>
<feature type="binding site" evidence="8">
    <location>
        <position position="122"/>
    </location>
    <ligand>
        <name>Mg(2+)</name>
        <dbReference type="ChEBI" id="CHEBI:18420"/>
        <note>catalytic</note>
    </ligand>
</feature>
<dbReference type="GO" id="GO:0046872">
    <property type="term" value="F:metal ion binding"/>
    <property type="evidence" value="ECO:0007669"/>
    <property type="project" value="UniProtKB-KW"/>
</dbReference>
<feature type="site" description="Important for catalytic activity and substrate specificity; stabilizes the transition state when the phosphoryl donor is PPi; prevents ATP from binding by mimicking the alpha-phosphate group of ATP" evidence="8">
    <location>
        <position position="123"/>
    </location>
</feature>
<keyword evidence="8" id="KW-0963">Cytoplasm</keyword>
<evidence type="ECO:0000256" key="3">
    <source>
        <dbReference type="ARBA" id="ARBA00022679"/>
    </source>
</evidence>
<comment type="function">
    <text evidence="2 8">Catalyzes the phosphorylation of D-fructose 6-phosphate, the first committing step of glycolysis. Uses inorganic phosphate (PPi) as phosphoryl donor instead of ATP like common ATP-dependent phosphofructokinases (ATP-PFKs), which renders the reaction reversible, and can thus function both in glycolysis and gluconeogenesis. Consistently, PPi-PFK can replace the enzymes of both the forward (ATP-PFK) and reverse (fructose-bisphosphatase (FBPase)) reactions.</text>
</comment>
<dbReference type="RefSeq" id="WP_145171666.1">
    <property type="nucleotide sequence ID" value="NZ_CP036525.1"/>
</dbReference>
<dbReference type="GO" id="GO:0047334">
    <property type="term" value="F:diphosphate-fructose-6-phosphate 1-phosphotransferase activity"/>
    <property type="evidence" value="ECO:0007669"/>
    <property type="project" value="UniProtKB-EC"/>
</dbReference>
<dbReference type="InterPro" id="IPR022953">
    <property type="entry name" value="ATP_PFK"/>
</dbReference>
<evidence type="ECO:0000256" key="5">
    <source>
        <dbReference type="ARBA" id="ARBA00022777"/>
    </source>
</evidence>
<dbReference type="OrthoDB" id="9802503at2"/>
<feature type="site" description="Important for catalytic activity; stabilizes the transition state when the phosphoryl donor is PPi" evidence="8">
    <location>
        <position position="149"/>
    </location>
</feature>
<evidence type="ECO:0000259" key="9">
    <source>
        <dbReference type="Pfam" id="PF00365"/>
    </source>
</evidence>
<feature type="active site" description="Proton acceptor" evidence="8">
    <location>
        <position position="152"/>
    </location>
</feature>
<dbReference type="GO" id="GO:0003872">
    <property type="term" value="F:6-phosphofructokinase activity"/>
    <property type="evidence" value="ECO:0007669"/>
    <property type="project" value="UniProtKB-UniRule"/>
</dbReference>
<comment type="similarity">
    <text evidence="8">Belongs to the phosphofructokinase type A (PFKA) family. PPi-dependent PFK group II subfamily. Clade 'P' sub-subfamily.</text>
</comment>
<dbReference type="AlphaFoldDB" id="A0A517NEE3"/>
<feature type="binding site" evidence="8">
    <location>
        <position position="13"/>
    </location>
    <ligand>
        <name>diphosphate</name>
        <dbReference type="ChEBI" id="CHEBI:33019"/>
    </ligand>
</feature>
<organism evidence="10 11">
    <name type="scientific">Rubripirellula lacrimiformis</name>
    <dbReference type="NCBI Taxonomy" id="1930273"/>
    <lineage>
        <taxon>Bacteria</taxon>
        <taxon>Pseudomonadati</taxon>
        <taxon>Planctomycetota</taxon>
        <taxon>Planctomycetia</taxon>
        <taxon>Pirellulales</taxon>
        <taxon>Pirellulaceae</taxon>
        <taxon>Rubripirellula</taxon>
    </lineage>
</organism>
<feature type="domain" description="Phosphofructokinase" evidence="9">
    <location>
        <begin position="5"/>
        <end position="349"/>
    </location>
</feature>
<dbReference type="InterPro" id="IPR050929">
    <property type="entry name" value="PFKA"/>
</dbReference>
<dbReference type="InterPro" id="IPR011405">
    <property type="entry name" value="PPi-PFK_SMc01852"/>
</dbReference>
<dbReference type="InterPro" id="IPR000023">
    <property type="entry name" value="Phosphofructokinase_dom"/>
</dbReference>
<protein>
    <recommendedName>
        <fullName evidence="8">Pyrophosphate--fructose 6-phosphate 1-phosphotransferase</fullName>
        <ecNumber evidence="8">2.7.1.90</ecNumber>
    </recommendedName>
    <alternativeName>
        <fullName evidence="8">6-phosphofructokinase, pyrophosphate dependent</fullName>
    </alternativeName>
    <alternativeName>
        <fullName evidence="8">PPi-dependent phosphofructokinase</fullName>
        <shortName evidence="8">PPi-PFK</shortName>
    </alternativeName>
    <alternativeName>
        <fullName evidence="8">Pyrophosphate-dependent 6-phosphofructose-1-kinase</fullName>
    </alternativeName>
</protein>
<evidence type="ECO:0000313" key="11">
    <source>
        <dbReference type="Proteomes" id="UP000318538"/>
    </source>
</evidence>
<dbReference type="EMBL" id="CP036525">
    <property type="protein sequence ID" value="QDT05506.1"/>
    <property type="molecule type" value="Genomic_DNA"/>
</dbReference>
<evidence type="ECO:0000256" key="8">
    <source>
        <dbReference type="HAMAP-Rule" id="MF_01977"/>
    </source>
</evidence>
<dbReference type="NCBIfam" id="NF005121">
    <property type="entry name" value="PRK06555.1"/>
    <property type="match status" value="1"/>
</dbReference>
<dbReference type="GO" id="GO:0005737">
    <property type="term" value="C:cytoplasm"/>
    <property type="evidence" value="ECO:0007669"/>
    <property type="project" value="UniProtKB-SubCell"/>
</dbReference>
<comment type="subcellular location">
    <subcellularLocation>
        <location evidence="8">Cytoplasm</location>
    </subcellularLocation>
</comment>
<feature type="binding site" evidence="8">
    <location>
        <position position="267"/>
    </location>
    <ligand>
        <name>substrate</name>
    </ligand>
</feature>
<name>A0A517NEE3_9BACT</name>
<dbReference type="PANTHER" id="PTHR45770">
    <property type="entry name" value="ATP-DEPENDENT 6-PHOSPHOFRUCTOKINASE 1"/>
    <property type="match status" value="1"/>
</dbReference>
<keyword evidence="8" id="KW-0324">Glycolysis</keyword>
<accession>A0A517NEE3</accession>
<keyword evidence="3 8" id="KW-0808">Transferase</keyword>
<comment type="catalytic activity">
    <reaction evidence="7 8">
        <text>beta-D-fructose 6-phosphate + diphosphate = beta-D-fructose 1,6-bisphosphate + phosphate + H(+)</text>
        <dbReference type="Rhea" id="RHEA:13613"/>
        <dbReference type="ChEBI" id="CHEBI:15378"/>
        <dbReference type="ChEBI" id="CHEBI:32966"/>
        <dbReference type="ChEBI" id="CHEBI:33019"/>
        <dbReference type="ChEBI" id="CHEBI:43474"/>
        <dbReference type="ChEBI" id="CHEBI:57634"/>
        <dbReference type="EC" id="2.7.1.90"/>
    </reaction>
</comment>
<feature type="binding site" evidence="8">
    <location>
        <begin position="195"/>
        <end position="197"/>
    </location>
    <ligand>
        <name>substrate</name>
    </ligand>
</feature>
<dbReference type="Proteomes" id="UP000318538">
    <property type="component" value="Chromosome"/>
</dbReference>
<reference evidence="10 11" key="1">
    <citation type="submission" date="2019-02" db="EMBL/GenBank/DDBJ databases">
        <title>Deep-cultivation of Planctomycetes and their phenomic and genomic characterization uncovers novel biology.</title>
        <authorList>
            <person name="Wiegand S."/>
            <person name="Jogler M."/>
            <person name="Boedeker C."/>
            <person name="Pinto D."/>
            <person name="Vollmers J."/>
            <person name="Rivas-Marin E."/>
            <person name="Kohn T."/>
            <person name="Peeters S.H."/>
            <person name="Heuer A."/>
            <person name="Rast P."/>
            <person name="Oberbeckmann S."/>
            <person name="Bunk B."/>
            <person name="Jeske O."/>
            <person name="Meyerdierks A."/>
            <person name="Storesund J.E."/>
            <person name="Kallscheuer N."/>
            <person name="Luecker S."/>
            <person name="Lage O.M."/>
            <person name="Pohl T."/>
            <person name="Merkel B.J."/>
            <person name="Hornburger P."/>
            <person name="Mueller R.-W."/>
            <person name="Bruemmer F."/>
            <person name="Labrenz M."/>
            <person name="Spormann A.M."/>
            <person name="Op den Camp H."/>
            <person name="Overmann J."/>
            <person name="Amann R."/>
            <person name="Jetten M.S.M."/>
            <person name="Mascher T."/>
            <person name="Medema M.H."/>
            <person name="Devos D.P."/>
            <person name="Kaster A.-K."/>
            <person name="Ovreas L."/>
            <person name="Rohde M."/>
            <person name="Galperin M.Y."/>
            <person name="Jogler C."/>
        </authorList>
    </citation>
    <scope>NUCLEOTIDE SEQUENCE [LARGE SCALE GENOMIC DNA]</scope>
    <source>
        <strain evidence="10 11">K22_7</strain>
    </source>
</reference>
<gene>
    <name evidence="10" type="primary">pfp_1</name>
    <name evidence="8" type="synonym">pfp</name>
    <name evidence="10" type="ORF">K227x_39060</name>
</gene>
<dbReference type="EC" id="2.7.1.90" evidence="8"/>
<keyword evidence="11" id="KW-1185">Reference proteome</keyword>
<keyword evidence="4 8" id="KW-0479">Metal-binding</keyword>
<dbReference type="PRINTS" id="PR00476">
    <property type="entry name" value="PHFRCTKINASE"/>
</dbReference>
<dbReference type="UniPathway" id="UPA00109">
    <property type="reaction ID" value="UER00182"/>
</dbReference>
<sequence>MSIQRVGLLTAGGLAPCLSSAIGALIESYSQIAPDVEIICYRSGYKGLLLGDSFVVTPTVREKAAVLHQHGGSPIGNSRVKLTNVDDCVARGLVREGQDPLQVAAEQLQTDHVDVLHTIGGDDTNTTAADLAAYLAKHDYSLTVVGLPKTIDNDVVPIKQSLGAWTAAEQGARFFENVVAEHNANPRMLIVHEVMGRNCGWLTAATADKYRQRLNALDFLPETGLSRERKEIHGVYIPEMHFDLEQEASRLRSIMDEIDCVNIFISEGAGVDTIVQEMESRGEDVPRDAFGHYKLDAVNPGKWFGKQFAEMIGAEKTLIQKSGYYSRAARANEEDIELIKRCATKAVHCALAGDGGVIGEDEDQGNELRAIEFERIKGGKPFDTNTPWFNELLIGIHQPKGSVVEVEHA</sequence>
<comment type="pathway">
    <text evidence="8">Carbohydrate degradation; glycolysis; D-glyceraldehyde 3-phosphate and glycerone phosphate from D-glucose: step 3/4.</text>
</comment>
<comment type="activity regulation">
    <text evidence="8">Non-allosteric.</text>
</comment>
<dbReference type="Pfam" id="PF00365">
    <property type="entry name" value="PFK"/>
    <property type="match status" value="1"/>
</dbReference>
<proteinExistence type="inferred from homology"/>
<comment type="cofactor">
    <cofactor evidence="1 8">
        <name>Mg(2+)</name>
        <dbReference type="ChEBI" id="CHEBI:18420"/>
    </cofactor>
</comment>
<feature type="binding site" evidence="8">
    <location>
        <begin position="324"/>
        <end position="327"/>
    </location>
    <ligand>
        <name>substrate</name>
    </ligand>
</feature>
<feature type="binding site" evidence="8">
    <location>
        <begin position="150"/>
        <end position="152"/>
    </location>
    <ligand>
        <name>substrate</name>
    </ligand>
</feature>
<keyword evidence="6 8" id="KW-0460">Magnesium</keyword>
<dbReference type="PIRSF" id="PIRSF036484">
    <property type="entry name" value="PPi-PFK_SMc01852"/>
    <property type="match status" value="1"/>
</dbReference>
<comment type="subunit">
    <text evidence="8">Homodimer or homotetramer.</text>
</comment>
<dbReference type="KEGG" id="rlc:K227x_39060"/>
<keyword evidence="5 8" id="KW-0418">Kinase</keyword>
<evidence type="ECO:0000256" key="4">
    <source>
        <dbReference type="ARBA" id="ARBA00022723"/>
    </source>
</evidence>
<evidence type="ECO:0000313" key="10">
    <source>
        <dbReference type="EMBL" id="QDT05506.1"/>
    </source>
</evidence>
<dbReference type="GO" id="GO:0006002">
    <property type="term" value="P:fructose 6-phosphate metabolic process"/>
    <property type="evidence" value="ECO:0007669"/>
    <property type="project" value="InterPro"/>
</dbReference>
<evidence type="ECO:0000256" key="1">
    <source>
        <dbReference type="ARBA" id="ARBA00001946"/>
    </source>
</evidence>
<evidence type="ECO:0000256" key="7">
    <source>
        <dbReference type="ARBA" id="ARBA00048072"/>
    </source>
</evidence>
<dbReference type="SUPFAM" id="SSF53784">
    <property type="entry name" value="Phosphofructokinase"/>
    <property type="match status" value="1"/>
</dbReference>
<dbReference type="HAMAP" id="MF_01977">
    <property type="entry name" value="Phosphofructokinase_II_P"/>
    <property type="match status" value="1"/>
</dbReference>
<evidence type="ECO:0000256" key="2">
    <source>
        <dbReference type="ARBA" id="ARBA00003138"/>
    </source>
</evidence>
<evidence type="ECO:0000256" key="6">
    <source>
        <dbReference type="ARBA" id="ARBA00022842"/>
    </source>
</evidence>